<accession>A0A873WTD9</accession>
<dbReference type="RefSeq" id="YP_010669389.1">
    <property type="nucleotide sequence ID" value="NC_070960.1"/>
</dbReference>
<proteinExistence type="predicted"/>
<dbReference type="EMBL" id="MW147367">
    <property type="protein sequence ID" value="QPB08404.1"/>
    <property type="molecule type" value="Genomic_DNA"/>
</dbReference>
<organism evidence="1 2">
    <name type="scientific">Synechococcus phage S-H9-2</name>
    <dbReference type="NCBI Taxonomy" id="2783669"/>
    <lineage>
        <taxon>Viruses</taxon>
        <taxon>Duplodnaviria</taxon>
        <taxon>Heunggongvirae</taxon>
        <taxon>Uroviricota</taxon>
        <taxon>Caudoviricetes</taxon>
        <taxon>Pantevenvirales</taxon>
        <taxon>Kyanoviridae</taxon>
        <taxon>Yushanluvirus</taxon>
        <taxon>Yushanluvirus satich</taxon>
    </lineage>
</organism>
<reference evidence="1" key="1">
    <citation type="submission" date="2020-10" db="EMBL/GenBank/DDBJ databases">
        <title>The Isolation and Genome Sequence of a Novel Cyanophage S-H9-2 from the Yellow Sea, China.</title>
        <authorList>
            <person name="Jiang T."/>
            <person name="Luo L."/>
        </authorList>
    </citation>
    <scope>NUCLEOTIDE SEQUENCE</scope>
</reference>
<evidence type="ECO:0000313" key="2">
    <source>
        <dbReference type="Proteomes" id="UP000662754"/>
    </source>
</evidence>
<dbReference type="Proteomes" id="UP000662754">
    <property type="component" value="Segment"/>
</dbReference>
<dbReference type="GeneID" id="77945559"/>
<evidence type="ECO:0000313" key="1">
    <source>
        <dbReference type="EMBL" id="QPB08404.1"/>
    </source>
</evidence>
<keyword evidence="2" id="KW-1185">Reference proteome</keyword>
<protein>
    <submittedName>
        <fullName evidence="1">Virion structural protein</fullName>
    </submittedName>
</protein>
<name>A0A873WTD9_9CAUD</name>
<dbReference type="KEGG" id="vg:77945559"/>
<sequence>MADRFPLIVNATSRKIEELVAGDNLDLTGNGVIISGDVGDGKYLKSDGGFVVWDNPGDVYLNASQTLTNKIFESCTLSGSLNTITNISNSSLVNSGITINGTTVNLGNSITTPNDNTTYTLGVADGLTSSQKRIQLTDSGSTVDEIIFAVGTPQSIPQGTNALSLLVDRSGDTFTVSGYVVDNNTVTTIQSFTGGTPQSGNILFKGTGGATITQDSANRTIEINTRNDDTITQLRAGTGQVFSDGNFTFLAGNEVSLVQGVDGNSDPTITISSTDTITRVQGGGSGSLQSGDILIQGGSSGNVTVSQSGNTIDIDSQNDDTITKIGSVSSNGTFTVAPGDFRFTASGDAELTQTTNSGVTEIDISFTNTDTGAGLDAANGIILNGSDFELKNAGSLTDQKILKWDSANAQLVNSLLEDNGTTVTVAGNLNVTGTTTTLESTILQVADPIIELRKGASLVGANGGIQINRTSDANGVVQTWIGLQWYETGGYFRTLDNAGVARRFVTENENQTLTNKTLNNASFTGTTDIGVATATTLNGLTISPVISSTLDFADQKTLTVNNTMTLSSTDGAVINFANGGGAGSQVAYSSYNLGQFSTTTSVQLRGTVSDPTGSGQLVFNTTPVISTAITTQDASFSVFNTNATSINAFGAATALNLGATTGTTLVRNDLDVNGNVVLNTNDTDTFTVEGIPNFDKNDITIRGTATSPMTIGRGNGSVSSNTALGTEVLSANQSGSQNTGVGFEALASNVSGLGNTAVGDGALSFSDVGSNNVAVGKNAAGSSTSGDNNVAVGDNAMYGSSAGDDNVCIGAYAGYNMTGNGNVLIGSGRPIGDPAIPGATYQPPSSGGSVQLVIGSTTEVSGSRVSGTWIKGDNLFNVTMENDLSVGGELVVGGNLTVNGTTTTINTQNIQIDDNALELAAVQLAQFSGNVTNGSPFVTNVEVFTGVVVGMTVNVVSGTSLPAGTTTVTSVDPDNGTIGLSQNITGSGGTGVFEALGPTDEAANGGGLILKGTTTDKTILYDNTRADKYWKFSENLEIKANRHIAINGTELLSGTTLGTTVVNSSLTSVGTLTGLAVNGAASFGGKIKESNDNNFTTSLAPDGSGVLTINTATSNTICGTPTAAAITEWAFTNVNLNNGESLTITLILASNTTALYGDACSIDGNSVTNGVKWSGGSPPTPTNNTDILTFVMVKDGSGNIQVFGQGNTDFS</sequence>